<reference evidence="2 3" key="1">
    <citation type="submission" date="2020-07" db="EMBL/GenBank/DDBJ databases">
        <title>Comparative genomics of pyrophilous fungi reveals a link between fire events and developmental genes.</title>
        <authorList>
            <consortium name="DOE Joint Genome Institute"/>
            <person name="Steindorff A.S."/>
            <person name="Carver A."/>
            <person name="Calhoun S."/>
            <person name="Stillman K."/>
            <person name="Liu H."/>
            <person name="Lipzen A."/>
            <person name="Pangilinan J."/>
            <person name="Labutti K."/>
            <person name="Bruns T.D."/>
            <person name="Grigoriev I.V."/>
        </authorList>
    </citation>
    <scope>NUCLEOTIDE SEQUENCE [LARGE SCALE GENOMIC DNA]</scope>
    <source>
        <strain evidence="2 3">CBS 144469</strain>
    </source>
</reference>
<gene>
    <name evidence="2" type="ORF">DFP72DRAFT_943027</name>
</gene>
<name>A0A8H6H8Q2_9AGAR</name>
<evidence type="ECO:0000256" key="1">
    <source>
        <dbReference type="SAM" id="MobiDB-lite"/>
    </source>
</evidence>
<dbReference type="Proteomes" id="UP000521943">
    <property type="component" value="Unassembled WGS sequence"/>
</dbReference>
<sequence>MAPEAPTYTNRQAEATLAEEVDRSTSIRPTRARPTPDTTDLQPLTHQIVDDDHDERTQLKQLQYKSCDGRLHHEGARVAGAHAQSCTANRTAGQWGRRAPGDRYRALLTTTTAQTSGEKRGDCVNRLGARAKRRWAQGSWSMDTGQGYLRAGGTIQGWRRSEIVTQNPSGLPPDVAAQHASILTQKVAPTDARPLRRHVQQHPGPGRLVMAWGQGRSPAAARSCPPRPTHSS</sequence>
<comment type="caution">
    <text evidence="2">The sequence shown here is derived from an EMBL/GenBank/DDBJ whole genome shotgun (WGS) entry which is preliminary data.</text>
</comment>
<dbReference type="EMBL" id="JACGCI010000233">
    <property type="protein sequence ID" value="KAF6741592.1"/>
    <property type="molecule type" value="Genomic_DNA"/>
</dbReference>
<evidence type="ECO:0000313" key="2">
    <source>
        <dbReference type="EMBL" id="KAF6741592.1"/>
    </source>
</evidence>
<keyword evidence="3" id="KW-1185">Reference proteome</keyword>
<feature type="region of interest" description="Disordered" evidence="1">
    <location>
        <begin position="1"/>
        <end position="45"/>
    </location>
</feature>
<organism evidence="2 3">
    <name type="scientific">Ephemerocybe angulata</name>
    <dbReference type="NCBI Taxonomy" id="980116"/>
    <lineage>
        <taxon>Eukaryota</taxon>
        <taxon>Fungi</taxon>
        <taxon>Dikarya</taxon>
        <taxon>Basidiomycota</taxon>
        <taxon>Agaricomycotina</taxon>
        <taxon>Agaricomycetes</taxon>
        <taxon>Agaricomycetidae</taxon>
        <taxon>Agaricales</taxon>
        <taxon>Agaricineae</taxon>
        <taxon>Psathyrellaceae</taxon>
        <taxon>Ephemerocybe</taxon>
    </lineage>
</organism>
<evidence type="ECO:0000313" key="3">
    <source>
        <dbReference type="Proteomes" id="UP000521943"/>
    </source>
</evidence>
<feature type="region of interest" description="Disordered" evidence="1">
    <location>
        <begin position="191"/>
        <end position="232"/>
    </location>
</feature>
<accession>A0A8H6H8Q2</accession>
<protein>
    <submittedName>
        <fullName evidence="2">Uncharacterized protein</fullName>
    </submittedName>
</protein>
<feature type="compositionally biased region" description="Low complexity" evidence="1">
    <location>
        <begin position="28"/>
        <end position="45"/>
    </location>
</feature>
<dbReference type="AlphaFoldDB" id="A0A8H6H8Q2"/>
<proteinExistence type="predicted"/>